<reference evidence="8" key="2">
    <citation type="submission" date="2017-05" db="UniProtKB">
        <authorList>
            <consortium name="EnsemblMetazoa"/>
        </authorList>
    </citation>
    <scope>IDENTIFICATION</scope>
</reference>
<evidence type="ECO:0000256" key="4">
    <source>
        <dbReference type="ARBA" id="ARBA00023163"/>
    </source>
</evidence>
<evidence type="ECO:0000256" key="1">
    <source>
        <dbReference type="ARBA" id="ARBA00004123"/>
    </source>
</evidence>
<dbReference type="KEGG" id="aqu:100631776"/>
<evidence type="ECO:0000256" key="2">
    <source>
        <dbReference type="ARBA" id="ARBA00023015"/>
    </source>
</evidence>
<dbReference type="GO" id="GO:0045944">
    <property type="term" value="P:positive regulation of transcription by RNA polymerase II"/>
    <property type="evidence" value="ECO:0007669"/>
    <property type="project" value="InterPro"/>
</dbReference>
<dbReference type="FunFam" id="3.40.1810.10:FF:000002">
    <property type="entry name" value="Serum response factor b"/>
    <property type="match status" value="1"/>
</dbReference>
<proteinExistence type="predicted"/>
<dbReference type="PROSITE" id="PS00350">
    <property type="entry name" value="MADS_BOX_1"/>
    <property type="match status" value="1"/>
</dbReference>
<keyword evidence="5" id="KW-0539">Nucleus</keyword>
<feature type="region of interest" description="Disordered" evidence="6">
    <location>
        <begin position="390"/>
        <end position="454"/>
    </location>
</feature>
<dbReference type="GO" id="GO:0000987">
    <property type="term" value="F:cis-regulatory region sequence-specific DNA binding"/>
    <property type="evidence" value="ECO:0007669"/>
    <property type="project" value="InterPro"/>
</dbReference>
<evidence type="ECO:0000256" key="5">
    <source>
        <dbReference type="ARBA" id="ARBA00023242"/>
    </source>
</evidence>
<evidence type="ECO:0000256" key="3">
    <source>
        <dbReference type="ARBA" id="ARBA00023125"/>
    </source>
</evidence>
<keyword evidence="3" id="KW-0238">DNA-binding</keyword>
<evidence type="ECO:0000256" key="6">
    <source>
        <dbReference type="SAM" id="MobiDB-lite"/>
    </source>
</evidence>
<dbReference type="CDD" id="cd00266">
    <property type="entry name" value="MADS_SRF_like"/>
    <property type="match status" value="1"/>
</dbReference>
<dbReference type="eggNOG" id="KOG0015">
    <property type="taxonomic scope" value="Eukaryota"/>
</dbReference>
<dbReference type="SUPFAM" id="SSF55455">
    <property type="entry name" value="SRF-like"/>
    <property type="match status" value="1"/>
</dbReference>
<dbReference type="PROSITE" id="PS50066">
    <property type="entry name" value="MADS_BOX_2"/>
    <property type="match status" value="1"/>
</dbReference>
<dbReference type="OrthoDB" id="2284405at2759"/>
<feature type="compositionally biased region" description="Low complexity" evidence="6">
    <location>
        <begin position="41"/>
        <end position="52"/>
    </location>
</feature>
<feature type="domain" description="MADS-box" evidence="7">
    <location>
        <begin position="162"/>
        <end position="222"/>
    </location>
</feature>
<dbReference type="Pfam" id="PF00319">
    <property type="entry name" value="SRF-TF"/>
    <property type="match status" value="1"/>
</dbReference>
<dbReference type="OMA" id="EIRMSAT"/>
<dbReference type="PANTHER" id="PTHR48019">
    <property type="entry name" value="SERUM RESPONSE FACTOR HOMOLOG"/>
    <property type="match status" value="1"/>
</dbReference>
<feature type="region of interest" description="Disordered" evidence="6">
    <location>
        <begin position="334"/>
        <end position="377"/>
    </location>
</feature>
<sequence length="454" mass="49093">MQQSKRTHSPLASRTSSSKHTPSSPSSKKLRSAGQIAGYASNPSSSNTSVSTIAPTTHSSSTTTMLGETRFPTTRPQPTQTTPFPLPHHHHPHYVKTTNMDDNDRSSVSDNDSLHSPPPSQQLGVVPGVVPGSVTSGMDGLHRKVSVGADEKPKPAPGKKTRGRVKIEMQYIQNKLRRYTTFSKRKSGIMKKAYELSTLTGTQVMLLVASETGHVYTFATPKLQPMITSEAGKALIQTCLHTPDPPQQPMDYEIRMSATGYEETELGYGLSDEEAFKTGLEAAGPHPGAQVLTSGSVVIPPSMMQMPFAQIAHPDHHQSMSTVMPPAAYPMAVSTGPPTMSPHSHSPPPSYSPSAHTASPRNYPGSPSAISYSQSSHMPPQHMIMEDLVTGGSPMRKSPDSHYLSHHQFDQSPTQSPMTSAQFPMRTHSPPHQMYGHPGSSPPQMNNHSPIRPM</sequence>
<dbReference type="Proteomes" id="UP000007879">
    <property type="component" value="Unassembled WGS sequence"/>
</dbReference>
<dbReference type="EnsemblMetazoa" id="Aqu2.1.37112_001">
    <property type="protein sequence ID" value="Aqu2.1.37112_001"/>
    <property type="gene ID" value="Aqu2.1.37112"/>
</dbReference>
<dbReference type="Gene3D" id="3.40.1810.10">
    <property type="entry name" value="Transcription factor, MADS-box"/>
    <property type="match status" value="1"/>
</dbReference>
<dbReference type="InterPro" id="IPR002100">
    <property type="entry name" value="TF_MADSbox"/>
</dbReference>
<dbReference type="GO" id="GO:0046983">
    <property type="term" value="F:protein dimerization activity"/>
    <property type="evidence" value="ECO:0007669"/>
    <property type="project" value="InterPro"/>
</dbReference>
<protein>
    <recommendedName>
        <fullName evidence="7">MADS-box domain-containing protein</fullName>
    </recommendedName>
</protein>
<accession>A0A1X7VC72</accession>
<dbReference type="GO" id="GO:0000981">
    <property type="term" value="F:DNA-binding transcription factor activity, RNA polymerase II-specific"/>
    <property type="evidence" value="ECO:0007669"/>
    <property type="project" value="InterPro"/>
</dbReference>
<reference evidence="9" key="1">
    <citation type="journal article" date="2010" name="Nature">
        <title>The Amphimedon queenslandica genome and the evolution of animal complexity.</title>
        <authorList>
            <person name="Srivastava M."/>
            <person name="Simakov O."/>
            <person name="Chapman J."/>
            <person name="Fahey B."/>
            <person name="Gauthier M.E."/>
            <person name="Mitros T."/>
            <person name="Richards G.S."/>
            <person name="Conaco C."/>
            <person name="Dacre M."/>
            <person name="Hellsten U."/>
            <person name="Larroux C."/>
            <person name="Putnam N.H."/>
            <person name="Stanke M."/>
            <person name="Adamska M."/>
            <person name="Darling A."/>
            <person name="Degnan S.M."/>
            <person name="Oakley T.H."/>
            <person name="Plachetzki D.C."/>
            <person name="Zhai Y."/>
            <person name="Adamski M."/>
            <person name="Calcino A."/>
            <person name="Cummins S.F."/>
            <person name="Goodstein D.M."/>
            <person name="Harris C."/>
            <person name="Jackson D.J."/>
            <person name="Leys S.P."/>
            <person name="Shu S."/>
            <person name="Woodcroft B.J."/>
            <person name="Vervoort M."/>
            <person name="Kosik K.S."/>
            <person name="Manning G."/>
            <person name="Degnan B.M."/>
            <person name="Rokhsar D.S."/>
        </authorList>
    </citation>
    <scope>NUCLEOTIDE SEQUENCE [LARGE SCALE GENOMIC DNA]</scope>
</reference>
<dbReference type="STRING" id="400682.A0A1X7VC72"/>
<feature type="compositionally biased region" description="Polar residues" evidence="6">
    <location>
        <begin position="368"/>
        <end position="377"/>
    </location>
</feature>
<keyword evidence="9" id="KW-1185">Reference proteome</keyword>
<feature type="compositionally biased region" description="Low complexity" evidence="6">
    <location>
        <begin position="334"/>
        <end position="344"/>
    </location>
</feature>
<name>A0A1X7VC72_AMPQE</name>
<comment type="subcellular location">
    <subcellularLocation>
        <location evidence="1">Nucleus</location>
    </subcellularLocation>
</comment>
<feature type="compositionally biased region" description="Polar residues" evidence="6">
    <location>
        <begin position="410"/>
        <end position="422"/>
    </location>
</feature>
<dbReference type="InterPro" id="IPR033897">
    <property type="entry name" value="SRF-like_MADS-box"/>
</dbReference>
<gene>
    <name evidence="8" type="primary">100631776</name>
</gene>
<dbReference type="PRINTS" id="PR00404">
    <property type="entry name" value="MADSDOMAIN"/>
</dbReference>
<dbReference type="SMART" id="SM00432">
    <property type="entry name" value="MADS"/>
    <property type="match status" value="1"/>
</dbReference>
<keyword evidence="2" id="KW-0805">Transcription regulation</keyword>
<dbReference type="GO" id="GO:0005634">
    <property type="term" value="C:nucleus"/>
    <property type="evidence" value="ECO:0007669"/>
    <property type="project" value="UniProtKB-SubCell"/>
</dbReference>
<dbReference type="InterPro" id="IPR036879">
    <property type="entry name" value="TF_MADSbox_sf"/>
</dbReference>
<evidence type="ECO:0000313" key="9">
    <source>
        <dbReference type="Proteomes" id="UP000007879"/>
    </source>
</evidence>
<dbReference type="InterPro" id="IPR050142">
    <property type="entry name" value="MADS-box/MEF2_TF"/>
</dbReference>
<evidence type="ECO:0000259" key="7">
    <source>
        <dbReference type="PROSITE" id="PS50066"/>
    </source>
</evidence>
<dbReference type="EnsemblMetazoa" id="XM_003385012.3">
    <property type="protein sequence ID" value="XP_003385060.2"/>
    <property type="gene ID" value="LOC100631776"/>
</dbReference>
<dbReference type="InParanoid" id="A0A1X7VC72"/>
<feature type="compositionally biased region" description="Polar residues" evidence="6">
    <location>
        <begin position="442"/>
        <end position="454"/>
    </location>
</feature>
<evidence type="ECO:0000313" key="8">
    <source>
        <dbReference type="EnsemblMetazoa" id="Aqu2.1.37112_001"/>
    </source>
</evidence>
<feature type="compositionally biased region" description="Low complexity" evidence="6">
    <location>
        <begin position="13"/>
        <end position="27"/>
    </location>
</feature>
<organism evidence="8">
    <name type="scientific">Amphimedon queenslandica</name>
    <name type="common">Sponge</name>
    <dbReference type="NCBI Taxonomy" id="400682"/>
    <lineage>
        <taxon>Eukaryota</taxon>
        <taxon>Metazoa</taxon>
        <taxon>Porifera</taxon>
        <taxon>Demospongiae</taxon>
        <taxon>Heteroscleromorpha</taxon>
        <taxon>Haplosclerida</taxon>
        <taxon>Niphatidae</taxon>
        <taxon>Amphimedon</taxon>
    </lineage>
</organism>
<feature type="compositionally biased region" description="Low complexity" evidence="6">
    <location>
        <begin position="69"/>
        <end position="83"/>
    </location>
</feature>
<dbReference type="AlphaFoldDB" id="A0A1X7VC72"/>
<feature type="region of interest" description="Disordered" evidence="6">
    <location>
        <begin position="1"/>
        <end position="124"/>
    </location>
</feature>
<feature type="compositionally biased region" description="Polar residues" evidence="6">
    <location>
        <begin position="53"/>
        <end position="66"/>
    </location>
</feature>
<keyword evidence="4" id="KW-0804">Transcription</keyword>